<dbReference type="Bgee" id="ENSORLG00000026944">
    <property type="expression patterns" value="Expressed in brain and 10 other cell types or tissues"/>
</dbReference>
<evidence type="ECO:0000313" key="3">
    <source>
        <dbReference type="Proteomes" id="UP000001038"/>
    </source>
</evidence>
<keyword evidence="3" id="KW-1185">Reference proteome</keyword>
<accession>A0A3B3IE88</accession>
<dbReference type="InParanoid" id="A0A3B3IE88"/>
<reference evidence="2" key="3">
    <citation type="submission" date="2025-09" db="UniProtKB">
        <authorList>
            <consortium name="Ensembl"/>
        </authorList>
    </citation>
    <scope>IDENTIFICATION</scope>
    <source>
        <strain evidence="2">Hd-rR</strain>
    </source>
</reference>
<dbReference type="AlphaFoldDB" id="A0A3B3IE88"/>
<organism evidence="2 3">
    <name type="scientific">Oryzias latipes</name>
    <name type="common">Japanese rice fish</name>
    <name type="synonym">Japanese killifish</name>
    <dbReference type="NCBI Taxonomy" id="8090"/>
    <lineage>
        <taxon>Eukaryota</taxon>
        <taxon>Metazoa</taxon>
        <taxon>Chordata</taxon>
        <taxon>Craniata</taxon>
        <taxon>Vertebrata</taxon>
        <taxon>Euteleostomi</taxon>
        <taxon>Actinopterygii</taxon>
        <taxon>Neopterygii</taxon>
        <taxon>Teleostei</taxon>
        <taxon>Neoteleostei</taxon>
        <taxon>Acanthomorphata</taxon>
        <taxon>Ovalentaria</taxon>
        <taxon>Atherinomorphae</taxon>
        <taxon>Beloniformes</taxon>
        <taxon>Adrianichthyidae</taxon>
        <taxon>Oryziinae</taxon>
        <taxon>Oryzias</taxon>
    </lineage>
</organism>
<dbReference type="GeneTree" id="ENSGT00940000177296"/>
<dbReference type="Ensembl" id="ENSORLT00000035308.1">
    <property type="protein sequence ID" value="ENSORLP00000042226.1"/>
    <property type="gene ID" value="ENSORLG00000026944.1"/>
</dbReference>
<reference evidence="2" key="2">
    <citation type="submission" date="2025-08" db="UniProtKB">
        <authorList>
            <consortium name="Ensembl"/>
        </authorList>
    </citation>
    <scope>IDENTIFICATION</scope>
    <source>
        <strain evidence="2">Hd-rR</strain>
    </source>
</reference>
<evidence type="ECO:0000256" key="1">
    <source>
        <dbReference type="SAM" id="SignalP"/>
    </source>
</evidence>
<feature type="signal peptide" evidence="1">
    <location>
        <begin position="1"/>
        <end position="19"/>
    </location>
</feature>
<proteinExistence type="predicted"/>
<dbReference type="Proteomes" id="UP000001038">
    <property type="component" value="Chromosome 5"/>
</dbReference>
<feature type="chain" id="PRO_5017416383" evidence="1">
    <location>
        <begin position="20"/>
        <end position="128"/>
    </location>
</feature>
<dbReference type="STRING" id="8090.ENSORLP00000042226"/>
<reference evidence="2 3" key="1">
    <citation type="journal article" date="2007" name="Nature">
        <title>The medaka draft genome and insights into vertebrate genome evolution.</title>
        <authorList>
            <person name="Kasahara M."/>
            <person name="Naruse K."/>
            <person name="Sasaki S."/>
            <person name="Nakatani Y."/>
            <person name="Qu W."/>
            <person name="Ahsan B."/>
            <person name="Yamada T."/>
            <person name="Nagayasu Y."/>
            <person name="Doi K."/>
            <person name="Kasai Y."/>
            <person name="Jindo T."/>
            <person name="Kobayashi D."/>
            <person name="Shimada A."/>
            <person name="Toyoda A."/>
            <person name="Kuroki Y."/>
            <person name="Fujiyama A."/>
            <person name="Sasaki T."/>
            <person name="Shimizu A."/>
            <person name="Asakawa S."/>
            <person name="Shimizu N."/>
            <person name="Hashimoto S."/>
            <person name="Yang J."/>
            <person name="Lee Y."/>
            <person name="Matsushima K."/>
            <person name="Sugano S."/>
            <person name="Sakaizumi M."/>
            <person name="Narita T."/>
            <person name="Ohishi K."/>
            <person name="Haga S."/>
            <person name="Ohta F."/>
            <person name="Nomoto H."/>
            <person name="Nogata K."/>
            <person name="Morishita T."/>
            <person name="Endo T."/>
            <person name="Shin-I T."/>
            <person name="Takeda H."/>
            <person name="Morishita S."/>
            <person name="Kohara Y."/>
        </authorList>
    </citation>
    <scope>NUCLEOTIDE SEQUENCE [LARGE SCALE GENOMIC DNA]</scope>
    <source>
        <strain evidence="2 3">Hd-rR</strain>
    </source>
</reference>
<keyword evidence="1" id="KW-0732">Signal</keyword>
<sequence length="128" mass="13733">MTKTACLFFIVSLLTGGFAEMNVSRVILACSLLTGASWGSKTGQPPKTSCRPGFSQNFYTVIVSGDVLHGQSILKGEPAAACLALLSDVFFLSLLCSDLSPSLLSVWRETYNMVLPLPLNLICKRQSA</sequence>
<protein>
    <submittedName>
        <fullName evidence="2">Uncharacterized protein</fullName>
    </submittedName>
</protein>
<name>A0A3B3IE88_ORYLA</name>
<evidence type="ECO:0000313" key="2">
    <source>
        <dbReference type="Ensembl" id="ENSORLP00000042226.1"/>
    </source>
</evidence>